<dbReference type="Proteomes" id="UP000321393">
    <property type="component" value="Unassembled WGS sequence"/>
</dbReference>
<dbReference type="AlphaFoldDB" id="A0A5A7VKS3"/>
<evidence type="ECO:0000313" key="3">
    <source>
        <dbReference type="Proteomes" id="UP000321393"/>
    </source>
</evidence>
<feature type="coiled-coil region" evidence="1">
    <location>
        <begin position="2"/>
        <end position="29"/>
    </location>
</feature>
<organism evidence="2 3">
    <name type="scientific">Cucumis melo var. makuwa</name>
    <name type="common">Oriental melon</name>
    <dbReference type="NCBI Taxonomy" id="1194695"/>
    <lineage>
        <taxon>Eukaryota</taxon>
        <taxon>Viridiplantae</taxon>
        <taxon>Streptophyta</taxon>
        <taxon>Embryophyta</taxon>
        <taxon>Tracheophyta</taxon>
        <taxon>Spermatophyta</taxon>
        <taxon>Magnoliopsida</taxon>
        <taxon>eudicotyledons</taxon>
        <taxon>Gunneridae</taxon>
        <taxon>Pentapetalae</taxon>
        <taxon>rosids</taxon>
        <taxon>fabids</taxon>
        <taxon>Cucurbitales</taxon>
        <taxon>Cucurbitaceae</taxon>
        <taxon>Benincaseae</taxon>
        <taxon>Cucumis</taxon>
    </lineage>
</organism>
<gene>
    <name evidence="2" type="ORF">E6C27_scaffold538G001030</name>
</gene>
<proteinExistence type="predicted"/>
<evidence type="ECO:0000256" key="1">
    <source>
        <dbReference type="SAM" id="Coils"/>
    </source>
</evidence>
<protein>
    <submittedName>
        <fullName evidence="2">Uncharacterized protein</fullName>
    </submittedName>
</protein>
<sequence>MNEQIKDQVQAVRQDIEGLKDQLANILELLNTGRGKNVARTSLQVEVDLNHDMHAYPPGFTP</sequence>
<comment type="caution">
    <text evidence="2">The sequence shown here is derived from an EMBL/GenBank/DDBJ whole genome shotgun (WGS) entry which is preliminary data.</text>
</comment>
<name>A0A5A7VKS3_CUCMM</name>
<dbReference type="EMBL" id="SSTE01001018">
    <property type="protein sequence ID" value="KAA0065919.1"/>
    <property type="molecule type" value="Genomic_DNA"/>
</dbReference>
<evidence type="ECO:0000313" key="2">
    <source>
        <dbReference type="EMBL" id="KAA0065919.1"/>
    </source>
</evidence>
<keyword evidence="1" id="KW-0175">Coiled coil</keyword>
<reference evidence="2 3" key="1">
    <citation type="submission" date="2019-08" db="EMBL/GenBank/DDBJ databases">
        <title>Draft genome sequences of two oriental melons (Cucumis melo L. var makuwa).</title>
        <authorList>
            <person name="Kwon S.-Y."/>
        </authorList>
    </citation>
    <scope>NUCLEOTIDE SEQUENCE [LARGE SCALE GENOMIC DNA]</scope>
    <source>
        <strain evidence="3">cv. SW 3</strain>
        <tissue evidence="2">Leaf</tissue>
    </source>
</reference>
<accession>A0A5A7VKS3</accession>